<dbReference type="PROSITE" id="PS50005">
    <property type="entry name" value="TPR"/>
    <property type="match status" value="2"/>
</dbReference>
<dbReference type="RefSeq" id="WP_218321266.1">
    <property type="nucleotide sequence ID" value="NZ_JAEEGC010000069.1"/>
</dbReference>
<sequence length="357" mass="41401">MDIKSHFASKLDKVLFLEIKKENIKKLFNMEIEKTIYFPIKSSNIVDKVKVESNLEQIPVSFFIEGMTYVLGADENFKFNKYYEKLLCNLKESNNFIKGKIAELVKNKEYEEAYILLKGLLKIEATIEIYDKLIIIADQLRGLDKMYKDEELAVIEKAKVEEGYATPYFYEALIRREEGDYDRALFCINNYISKSGEETVEVTEFKESLKSIIDFEKGKELVYEHPKEALKLLIPLIEQFGDSATIYYYIAIAYRVLENYEKAIYYLNESMSIDSNIIEVVNELGINHASLGDYESAVLYFRKAFEVTKSVEICTNLIMCYLNAGDIDNAKLHFDIAKKLDPKDEIVIELNNVISKL</sequence>
<comment type="caution">
    <text evidence="2">The sequence shown here is derived from an EMBL/GenBank/DDBJ whole genome shotgun (WGS) entry which is preliminary data.</text>
</comment>
<dbReference type="AlphaFoldDB" id="A0A949TYJ8"/>
<name>A0A949TYJ8_9CLOT</name>
<organism evidence="2 3">
    <name type="scientific">Clostridium thailandense</name>
    <dbReference type="NCBI Taxonomy" id="2794346"/>
    <lineage>
        <taxon>Bacteria</taxon>
        <taxon>Bacillati</taxon>
        <taxon>Bacillota</taxon>
        <taxon>Clostridia</taxon>
        <taxon>Eubacteriales</taxon>
        <taxon>Clostridiaceae</taxon>
        <taxon>Clostridium</taxon>
    </lineage>
</organism>
<dbReference type="Proteomes" id="UP000694308">
    <property type="component" value="Unassembled WGS sequence"/>
</dbReference>
<proteinExistence type="predicted"/>
<evidence type="ECO:0000256" key="1">
    <source>
        <dbReference type="PROSITE-ProRule" id="PRU00339"/>
    </source>
</evidence>
<keyword evidence="1" id="KW-0802">TPR repeat</keyword>
<dbReference type="Pfam" id="PF13424">
    <property type="entry name" value="TPR_12"/>
    <property type="match status" value="1"/>
</dbReference>
<reference evidence="2" key="1">
    <citation type="submission" date="2020-12" db="EMBL/GenBank/DDBJ databases">
        <title>Clostridium thailandense sp. nov., a novel acetogenic bacterium isolated from peat land soil in Thailand.</title>
        <authorList>
            <person name="Chaikitkaew S."/>
            <person name="Birkeland N.K."/>
        </authorList>
    </citation>
    <scope>NUCLEOTIDE SEQUENCE</scope>
    <source>
        <strain evidence="2">PL3</strain>
    </source>
</reference>
<gene>
    <name evidence="2" type="ORF">I6U48_14940</name>
</gene>
<protein>
    <submittedName>
        <fullName evidence="2">Tetratricopeptide repeat protein</fullName>
    </submittedName>
</protein>
<dbReference type="EMBL" id="JAEEGC010000069">
    <property type="protein sequence ID" value="MBV7274201.1"/>
    <property type="molecule type" value="Genomic_DNA"/>
</dbReference>
<dbReference type="SMART" id="SM00028">
    <property type="entry name" value="TPR"/>
    <property type="match status" value="4"/>
</dbReference>
<keyword evidence="3" id="KW-1185">Reference proteome</keyword>
<evidence type="ECO:0000313" key="2">
    <source>
        <dbReference type="EMBL" id="MBV7274201.1"/>
    </source>
</evidence>
<evidence type="ECO:0000313" key="3">
    <source>
        <dbReference type="Proteomes" id="UP000694308"/>
    </source>
</evidence>
<dbReference type="InterPro" id="IPR019734">
    <property type="entry name" value="TPR_rpt"/>
</dbReference>
<feature type="repeat" description="TPR" evidence="1">
    <location>
        <begin position="244"/>
        <end position="277"/>
    </location>
</feature>
<feature type="repeat" description="TPR" evidence="1">
    <location>
        <begin position="278"/>
        <end position="311"/>
    </location>
</feature>
<accession>A0A949TYJ8</accession>